<dbReference type="KEGG" id="proo:MJB10_24040"/>
<evidence type="ECO:0000256" key="1">
    <source>
        <dbReference type="SAM" id="MobiDB-lite"/>
    </source>
</evidence>
<accession>A0AA96RIA2</accession>
<feature type="region of interest" description="Disordered" evidence="1">
    <location>
        <begin position="240"/>
        <end position="281"/>
    </location>
</feature>
<dbReference type="RefSeq" id="WP_314799480.1">
    <property type="nucleotide sequence ID" value="NZ_CP130319.1"/>
</dbReference>
<proteinExistence type="predicted"/>
<reference evidence="3" key="1">
    <citation type="submission" date="2022-02" db="EMBL/GenBank/DDBJ databases">
        <title>Paenibacillus sp. MBLB1832 Whole Genome Shotgun Sequencing.</title>
        <authorList>
            <person name="Hwang C.Y."/>
            <person name="Cho E.-S."/>
            <person name="Seo M.-J."/>
        </authorList>
    </citation>
    <scope>NUCLEOTIDE SEQUENCE</scope>
    <source>
        <strain evidence="3">MBLB1832</strain>
    </source>
</reference>
<dbReference type="EMBL" id="CP130319">
    <property type="protein sequence ID" value="WNR44133.1"/>
    <property type="molecule type" value="Genomic_DNA"/>
</dbReference>
<organism evidence="3 4">
    <name type="scientific">Paenibacillus roseopurpureus</name>
    <dbReference type="NCBI Taxonomy" id="2918901"/>
    <lineage>
        <taxon>Bacteria</taxon>
        <taxon>Bacillati</taxon>
        <taxon>Bacillota</taxon>
        <taxon>Bacilli</taxon>
        <taxon>Bacillales</taxon>
        <taxon>Paenibacillaceae</taxon>
        <taxon>Paenibacillus</taxon>
    </lineage>
</organism>
<evidence type="ECO:0008006" key="5">
    <source>
        <dbReference type="Google" id="ProtNLM"/>
    </source>
</evidence>
<protein>
    <recommendedName>
        <fullName evidence="5">LysM domain-containing protein</fullName>
    </recommendedName>
</protein>
<gene>
    <name evidence="3" type="ORF">MJB10_24040</name>
</gene>
<name>A0AA96RIA2_9BACL</name>
<evidence type="ECO:0000313" key="3">
    <source>
        <dbReference type="EMBL" id="WNR44133.1"/>
    </source>
</evidence>
<dbReference type="Proteomes" id="UP001304650">
    <property type="component" value="Chromosome"/>
</dbReference>
<feature type="chain" id="PRO_5041652243" description="LysM domain-containing protein" evidence="2">
    <location>
        <begin position="33"/>
        <end position="281"/>
    </location>
</feature>
<evidence type="ECO:0000313" key="4">
    <source>
        <dbReference type="Proteomes" id="UP001304650"/>
    </source>
</evidence>
<sequence length="281" mass="29838">MKRTHRTLMIGTLAAGLLISGGLVLQHNQAFADDTGTSTQAPKKFDAGEKHKVLDKGKGAFGGHRGPGVEMDARKFGFGNPMDFASILGIDQSVLKDEIKQGKSLVEIAKEKANLTEDELLAKLTAAETKKLDDAVAAGKLKQEQEDKLKAGIADRLKKIVESKPLAINDKKPLPRDGMMPGGMFGNPKEIAAILGITVDELAAERKAGKSLVEIAQAKGISEDQLIAKLKDGMTNPLKSFVERKGGDHPAPQPRGGGFKGKQGHGEVHKRPAVTATPSST</sequence>
<evidence type="ECO:0000256" key="2">
    <source>
        <dbReference type="SAM" id="SignalP"/>
    </source>
</evidence>
<feature type="signal peptide" evidence="2">
    <location>
        <begin position="1"/>
        <end position="32"/>
    </location>
</feature>
<dbReference type="AlphaFoldDB" id="A0AA96RIA2"/>
<keyword evidence="2" id="KW-0732">Signal</keyword>
<keyword evidence="4" id="KW-1185">Reference proteome</keyword>